<dbReference type="RefSeq" id="WP_103115615.1">
    <property type="nucleotide sequence ID" value="NZ_PPFX01000021.1"/>
</dbReference>
<keyword evidence="1" id="KW-0472">Membrane</keyword>
<evidence type="ECO:0000313" key="2">
    <source>
        <dbReference type="EMBL" id="PNU19884.1"/>
    </source>
</evidence>
<dbReference type="EMBL" id="PPFX01000021">
    <property type="protein sequence ID" value="PNU19884.1"/>
    <property type="molecule type" value="Genomic_DNA"/>
</dbReference>
<name>A0A2K2H999_9BACT</name>
<dbReference type="AlphaFoldDB" id="A0A2K2H999"/>
<accession>A0A2K2H999</accession>
<reference evidence="2 3" key="1">
    <citation type="journal article" date="2018" name="Genome Announc.">
        <title>Genome Sequence of Geothermobacter sp. HR-1 Iron Reducer from the Loihi Seamount.</title>
        <authorList>
            <person name="Smith H."/>
            <person name="Abuyen K."/>
            <person name="Tremblay J."/>
            <person name="Savalia P."/>
            <person name="Perez-Rodriguez I."/>
            <person name="Emerson D."/>
            <person name="Tully B."/>
            <person name="Amend J."/>
        </authorList>
    </citation>
    <scope>NUCLEOTIDE SEQUENCE [LARGE SCALE GENOMIC DNA]</scope>
    <source>
        <strain evidence="2 3">HR-1</strain>
    </source>
</reference>
<sequence length="79" mass="8954">MKKQGPVQQSRIPVIRQKMARRVEVVILFILLFVSTLHLIRLLTGAEIVIAGHVIPIWTSLVGFSGPLLLAGLFWWSRH</sequence>
<evidence type="ECO:0000256" key="1">
    <source>
        <dbReference type="SAM" id="Phobius"/>
    </source>
</evidence>
<gene>
    <name evidence="2" type="ORF">C2E25_10060</name>
</gene>
<feature type="transmembrane region" description="Helical" evidence="1">
    <location>
        <begin position="25"/>
        <end position="43"/>
    </location>
</feature>
<evidence type="ECO:0000313" key="3">
    <source>
        <dbReference type="Proteomes" id="UP000236340"/>
    </source>
</evidence>
<keyword evidence="1" id="KW-0812">Transmembrane</keyword>
<comment type="caution">
    <text evidence="2">The sequence shown here is derived from an EMBL/GenBank/DDBJ whole genome shotgun (WGS) entry which is preliminary data.</text>
</comment>
<feature type="transmembrane region" description="Helical" evidence="1">
    <location>
        <begin position="55"/>
        <end position="76"/>
    </location>
</feature>
<organism evidence="2 3">
    <name type="scientific">Geothermobacter hydrogeniphilus</name>
    <dbReference type="NCBI Taxonomy" id="1969733"/>
    <lineage>
        <taxon>Bacteria</taxon>
        <taxon>Pseudomonadati</taxon>
        <taxon>Thermodesulfobacteriota</taxon>
        <taxon>Desulfuromonadia</taxon>
        <taxon>Desulfuromonadales</taxon>
        <taxon>Geothermobacteraceae</taxon>
        <taxon>Geothermobacter</taxon>
    </lineage>
</organism>
<protein>
    <submittedName>
        <fullName evidence="2">Uncharacterized protein</fullName>
    </submittedName>
</protein>
<keyword evidence="1" id="KW-1133">Transmembrane helix</keyword>
<proteinExistence type="predicted"/>
<dbReference type="Proteomes" id="UP000236340">
    <property type="component" value="Unassembled WGS sequence"/>
</dbReference>
<dbReference type="OrthoDB" id="9961539at2"/>